<name>L5K1M1_PTEAL</name>
<sequence length="194" mass="20704">MSLAHLEDPAASHSQDQSQPPPQAPGSLRMWPLWTWSDGNEATVRCAKQCTRQAAGTADAKLAPLGGGVHRSPSHHSRCFRKRSAPLRPASLGLRGTRSDLSQIRQPECPQATASKLLRKSLVPKHLLPAGTPRISRCCTLSALPLTLCRPAGQLSGVRRAQAAPPAAALPHRQTTQFTVAGNQPPTHLSAQAH</sequence>
<keyword evidence="3" id="KW-1185">Reference proteome</keyword>
<feature type="compositionally biased region" description="Basic and acidic residues" evidence="1">
    <location>
        <begin position="1"/>
        <end position="10"/>
    </location>
</feature>
<protein>
    <submittedName>
        <fullName evidence="2">Uncharacterized protein</fullName>
    </submittedName>
</protein>
<dbReference type="Proteomes" id="UP000010552">
    <property type="component" value="Unassembled WGS sequence"/>
</dbReference>
<dbReference type="EMBL" id="KB031072">
    <property type="protein sequence ID" value="ELK04373.1"/>
    <property type="molecule type" value="Genomic_DNA"/>
</dbReference>
<dbReference type="InParanoid" id="L5K1M1"/>
<evidence type="ECO:0000256" key="1">
    <source>
        <dbReference type="SAM" id="MobiDB-lite"/>
    </source>
</evidence>
<evidence type="ECO:0000313" key="2">
    <source>
        <dbReference type="EMBL" id="ELK04373.1"/>
    </source>
</evidence>
<evidence type="ECO:0000313" key="3">
    <source>
        <dbReference type="Proteomes" id="UP000010552"/>
    </source>
</evidence>
<dbReference type="AlphaFoldDB" id="L5K1M1"/>
<accession>L5K1M1</accession>
<gene>
    <name evidence="2" type="ORF">PAL_GLEAN10024672</name>
</gene>
<reference evidence="3" key="1">
    <citation type="journal article" date="2013" name="Science">
        <title>Comparative analysis of bat genomes provides insight into the evolution of flight and immunity.</title>
        <authorList>
            <person name="Zhang G."/>
            <person name="Cowled C."/>
            <person name="Shi Z."/>
            <person name="Huang Z."/>
            <person name="Bishop-Lilly K.A."/>
            <person name="Fang X."/>
            <person name="Wynne J.W."/>
            <person name="Xiong Z."/>
            <person name="Baker M.L."/>
            <person name="Zhao W."/>
            <person name="Tachedjian M."/>
            <person name="Zhu Y."/>
            <person name="Zhou P."/>
            <person name="Jiang X."/>
            <person name="Ng J."/>
            <person name="Yang L."/>
            <person name="Wu L."/>
            <person name="Xiao J."/>
            <person name="Feng Y."/>
            <person name="Chen Y."/>
            <person name="Sun X."/>
            <person name="Zhang Y."/>
            <person name="Marsh G.A."/>
            <person name="Crameri G."/>
            <person name="Broder C.C."/>
            <person name="Frey K.G."/>
            <person name="Wang L.F."/>
            <person name="Wang J."/>
        </authorList>
    </citation>
    <scope>NUCLEOTIDE SEQUENCE [LARGE SCALE GENOMIC DNA]</scope>
</reference>
<feature type="region of interest" description="Disordered" evidence="1">
    <location>
        <begin position="1"/>
        <end position="29"/>
    </location>
</feature>
<organism evidence="2 3">
    <name type="scientific">Pteropus alecto</name>
    <name type="common">Black flying fox</name>
    <dbReference type="NCBI Taxonomy" id="9402"/>
    <lineage>
        <taxon>Eukaryota</taxon>
        <taxon>Metazoa</taxon>
        <taxon>Chordata</taxon>
        <taxon>Craniata</taxon>
        <taxon>Vertebrata</taxon>
        <taxon>Euteleostomi</taxon>
        <taxon>Mammalia</taxon>
        <taxon>Eutheria</taxon>
        <taxon>Laurasiatheria</taxon>
        <taxon>Chiroptera</taxon>
        <taxon>Yinpterochiroptera</taxon>
        <taxon>Pteropodoidea</taxon>
        <taxon>Pteropodidae</taxon>
        <taxon>Pteropodinae</taxon>
        <taxon>Pteropus</taxon>
    </lineage>
</organism>
<proteinExistence type="predicted"/>